<feature type="transmembrane region" description="Helical" evidence="8">
    <location>
        <begin position="370"/>
        <end position="391"/>
    </location>
</feature>
<evidence type="ECO:0000256" key="4">
    <source>
        <dbReference type="ARBA" id="ARBA00022679"/>
    </source>
</evidence>
<keyword evidence="5 8" id="KW-0812">Transmembrane</keyword>
<keyword evidence="10" id="KW-1185">Reference proteome</keyword>
<dbReference type="RefSeq" id="WP_183209566.1">
    <property type="nucleotide sequence ID" value="NZ_JACIER010000027.1"/>
</dbReference>
<feature type="transmembrane region" description="Helical" evidence="8">
    <location>
        <begin position="290"/>
        <end position="306"/>
    </location>
</feature>
<dbReference type="PANTHER" id="PTHR33908:SF11">
    <property type="entry name" value="MEMBRANE PROTEIN"/>
    <property type="match status" value="1"/>
</dbReference>
<reference evidence="9" key="1">
    <citation type="submission" date="2020-08" db="EMBL/GenBank/DDBJ databases">
        <title>Genomic Encyclopedia of Type Strains, Phase IV (KMG-IV): sequencing the most valuable type-strain genomes for metagenomic binning, comparative biology and taxonomic classification.</title>
        <authorList>
            <person name="Goeker M."/>
        </authorList>
    </citation>
    <scope>NUCLEOTIDE SEQUENCE [LARGE SCALE GENOMIC DNA]</scope>
    <source>
        <strain evidence="9">DSM 105720</strain>
    </source>
</reference>
<evidence type="ECO:0000256" key="5">
    <source>
        <dbReference type="ARBA" id="ARBA00022692"/>
    </source>
</evidence>
<evidence type="ECO:0000313" key="10">
    <source>
        <dbReference type="Proteomes" id="UP000560658"/>
    </source>
</evidence>
<dbReference type="PANTHER" id="PTHR33908">
    <property type="entry name" value="MANNOSYLTRANSFERASE YKCB-RELATED"/>
    <property type="match status" value="1"/>
</dbReference>
<comment type="subcellular location">
    <subcellularLocation>
        <location evidence="1">Cell membrane</location>
        <topology evidence="1">Multi-pass membrane protein</topology>
    </subcellularLocation>
</comment>
<feature type="transmembrane region" description="Helical" evidence="8">
    <location>
        <begin position="202"/>
        <end position="223"/>
    </location>
</feature>
<keyword evidence="3" id="KW-0328">Glycosyltransferase</keyword>
<dbReference type="GO" id="GO:0009103">
    <property type="term" value="P:lipopolysaccharide biosynthetic process"/>
    <property type="evidence" value="ECO:0007669"/>
    <property type="project" value="UniProtKB-ARBA"/>
</dbReference>
<name>A0A840D748_9BACE</name>
<evidence type="ECO:0000256" key="3">
    <source>
        <dbReference type="ARBA" id="ARBA00022676"/>
    </source>
</evidence>
<dbReference type="GO" id="GO:0016763">
    <property type="term" value="F:pentosyltransferase activity"/>
    <property type="evidence" value="ECO:0007669"/>
    <property type="project" value="TreeGrafter"/>
</dbReference>
<evidence type="ECO:0000256" key="6">
    <source>
        <dbReference type="ARBA" id="ARBA00022989"/>
    </source>
</evidence>
<feature type="transmembrane region" description="Helical" evidence="8">
    <location>
        <begin position="252"/>
        <end position="278"/>
    </location>
</feature>
<keyword evidence="2" id="KW-1003">Cell membrane</keyword>
<evidence type="ECO:0000256" key="1">
    <source>
        <dbReference type="ARBA" id="ARBA00004651"/>
    </source>
</evidence>
<proteinExistence type="predicted"/>
<organism evidence="9 10">
    <name type="scientific">Bacteroides reticulotermitis</name>
    <dbReference type="NCBI Taxonomy" id="1133319"/>
    <lineage>
        <taxon>Bacteria</taxon>
        <taxon>Pseudomonadati</taxon>
        <taxon>Bacteroidota</taxon>
        <taxon>Bacteroidia</taxon>
        <taxon>Bacteroidales</taxon>
        <taxon>Bacteroidaceae</taxon>
        <taxon>Bacteroides</taxon>
    </lineage>
</organism>
<evidence type="ECO:0000256" key="7">
    <source>
        <dbReference type="ARBA" id="ARBA00023136"/>
    </source>
</evidence>
<feature type="transmembrane region" description="Helical" evidence="8">
    <location>
        <begin position="398"/>
        <end position="418"/>
    </location>
</feature>
<comment type="caution">
    <text evidence="9">The sequence shown here is derived from an EMBL/GenBank/DDBJ whole genome shotgun (WGS) entry which is preliminary data.</text>
</comment>
<feature type="transmembrane region" description="Helical" evidence="8">
    <location>
        <begin position="75"/>
        <end position="92"/>
    </location>
</feature>
<feature type="transmembrane region" description="Helical" evidence="8">
    <location>
        <begin position="113"/>
        <end position="146"/>
    </location>
</feature>
<feature type="transmembrane region" description="Helical" evidence="8">
    <location>
        <begin position="166"/>
        <end position="190"/>
    </location>
</feature>
<keyword evidence="6 8" id="KW-1133">Transmembrane helix</keyword>
<evidence type="ECO:0000256" key="8">
    <source>
        <dbReference type="SAM" id="Phobius"/>
    </source>
</evidence>
<dbReference type="AlphaFoldDB" id="A0A840D748"/>
<protein>
    <submittedName>
        <fullName evidence="9">4-amino-4-deoxy-L-arabinose transferase-like glycosyltransferase</fullName>
    </submittedName>
</protein>
<sequence>MKTNWIFIFVLLALLPVILLRDYTPSNELRYLSIADEAIRNGTWVTFTNHGIPYADKPPLYLWIIMASKYLFGQYQMWFLSLFSLVPAFVIVGTMDRWTAAETDRSHRLTWKLLMLSCGLFAGMTVVLRMDMLMCMFITLSLYTFYQMKKREGNQTVHSVLFPLYLFLAVFSKGPIGLLIPLISTVVFLGVTGRIRSVGRYWGWKTWLILLACFSVWFAAVYAEGGWEYLHNLLFHQTLDRAVSSFHHKAPFYYYFLSVGYSLLPWSLLLIGILCTAIYKKWIHTDLQKFFLTIIGVTFLLLSLISSKIAVYLLPAFPFIAYLALIYFQRFKWNRWIALSIGIPAIIFCLSFPALIELAKREDTHYLGQLLFQLAAGILSLTGLLTLYLLYRRKALNHAIRTLACGLFAAIFMGGWGIPRINSELGYGDLCNQALTVADTKKLTDYYVWKLYRPENIDVYLHKEVQTLSPDEPIQTDLHNAVLMLPAEEVAKLPPYFADKPIYRVGRYAILALR</sequence>
<evidence type="ECO:0000313" key="9">
    <source>
        <dbReference type="EMBL" id="MBB4046298.1"/>
    </source>
</evidence>
<dbReference type="EMBL" id="JACIER010000027">
    <property type="protein sequence ID" value="MBB4046298.1"/>
    <property type="molecule type" value="Genomic_DNA"/>
</dbReference>
<accession>A0A840D748</accession>
<feature type="transmembrane region" description="Helical" evidence="8">
    <location>
        <begin position="336"/>
        <end position="358"/>
    </location>
</feature>
<feature type="transmembrane region" description="Helical" evidence="8">
    <location>
        <begin position="312"/>
        <end position="329"/>
    </location>
</feature>
<keyword evidence="7 8" id="KW-0472">Membrane</keyword>
<dbReference type="InterPro" id="IPR050297">
    <property type="entry name" value="LipidA_mod_glycosyltrf_83"/>
</dbReference>
<evidence type="ECO:0000256" key="2">
    <source>
        <dbReference type="ARBA" id="ARBA00022475"/>
    </source>
</evidence>
<dbReference type="Proteomes" id="UP000560658">
    <property type="component" value="Unassembled WGS sequence"/>
</dbReference>
<dbReference type="GO" id="GO:0005886">
    <property type="term" value="C:plasma membrane"/>
    <property type="evidence" value="ECO:0007669"/>
    <property type="project" value="UniProtKB-SubCell"/>
</dbReference>
<keyword evidence="4" id="KW-0808">Transferase</keyword>
<gene>
    <name evidence="9" type="ORF">GGR06_004132</name>
</gene>